<dbReference type="InterPro" id="IPR001191">
    <property type="entry name" value="Gemini_AL1_REP"/>
</dbReference>
<name>A0AB40CG60_DIOCR</name>
<dbReference type="Pfam" id="PF00799">
    <property type="entry name" value="Gemini_AL1"/>
    <property type="match status" value="1"/>
</dbReference>
<keyword evidence="14" id="KW-1185">Reference proteome</keyword>
<dbReference type="GO" id="GO:0016779">
    <property type="term" value="F:nucleotidyltransferase activity"/>
    <property type="evidence" value="ECO:0007669"/>
    <property type="project" value="UniProtKB-KW"/>
</dbReference>
<evidence type="ECO:0000256" key="3">
    <source>
        <dbReference type="ARBA" id="ARBA00022695"/>
    </source>
</evidence>
<evidence type="ECO:0000256" key="9">
    <source>
        <dbReference type="ARBA" id="ARBA00022801"/>
    </source>
</evidence>
<feature type="domain" description="CRESS-DNA virus Rep endonuclease" evidence="12">
    <location>
        <begin position="21"/>
        <end position="55"/>
    </location>
</feature>
<dbReference type="InterPro" id="IPR022692">
    <property type="entry name" value="Gemini_AL1_REP_central"/>
</dbReference>
<evidence type="ECO:0000313" key="14">
    <source>
        <dbReference type="Proteomes" id="UP001515500"/>
    </source>
</evidence>
<dbReference type="Gene3D" id="3.40.1310.20">
    <property type="match status" value="1"/>
</dbReference>
<keyword evidence="3" id="KW-0548">Nucleotidyltransferase</keyword>
<protein>
    <submittedName>
        <fullName evidence="15">Uncharacterized protein LOC120276171</fullName>
    </submittedName>
</protein>
<dbReference type="Pfam" id="PF08283">
    <property type="entry name" value="Gemini_AL1_M"/>
    <property type="match status" value="1"/>
</dbReference>
<evidence type="ECO:0000256" key="1">
    <source>
        <dbReference type="ARBA" id="ARBA00006240"/>
    </source>
</evidence>
<reference evidence="15" key="1">
    <citation type="submission" date="2025-08" db="UniProtKB">
        <authorList>
            <consortium name="RefSeq"/>
        </authorList>
    </citation>
    <scope>IDENTIFICATION</scope>
</reference>
<evidence type="ECO:0000259" key="12">
    <source>
        <dbReference type="Pfam" id="PF00799"/>
    </source>
</evidence>
<accession>A0AB40CG60</accession>
<evidence type="ECO:0000256" key="11">
    <source>
        <dbReference type="ARBA" id="ARBA00023125"/>
    </source>
</evidence>
<keyword evidence="5" id="KW-0540">Nuclease</keyword>
<keyword evidence="10" id="KW-0190">Covalent protein-DNA linkage</keyword>
<evidence type="ECO:0000256" key="2">
    <source>
        <dbReference type="ARBA" id="ARBA00022679"/>
    </source>
</evidence>
<dbReference type="GO" id="GO:0006260">
    <property type="term" value="P:DNA replication"/>
    <property type="evidence" value="ECO:0007669"/>
    <property type="project" value="UniProtKB-KW"/>
</dbReference>
<keyword evidence="4" id="KW-0235">DNA replication</keyword>
<evidence type="ECO:0000256" key="6">
    <source>
        <dbReference type="ARBA" id="ARBA00022723"/>
    </source>
</evidence>
<evidence type="ECO:0000256" key="10">
    <source>
        <dbReference type="ARBA" id="ARBA00023124"/>
    </source>
</evidence>
<evidence type="ECO:0000313" key="15">
    <source>
        <dbReference type="RefSeq" id="XP_039138831.1"/>
    </source>
</evidence>
<dbReference type="GeneID" id="120276171"/>
<evidence type="ECO:0000256" key="5">
    <source>
        <dbReference type="ARBA" id="ARBA00022722"/>
    </source>
</evidence>
<feature type="domain" description="Geminivirus AL1 replication-associated protein central" evidence="13">
    <location>
        <begin position="70"/>
        <end position="178"/>
    </location>
</feature>
<dbReference type="SUPFAM" id="SSF55464">
    <property type="entry name" value="Origin of replication-binding domain, RBD-like"/>
    <property type="match status" value="1"/>
</dbReference>
<keyword evidence="6" id="KW-0479">Metal-binding</keyword>
<dbReference type="AlphaFoldDB" id="A0AB40CG60"/>
<keyword evidence="11" id="KW-0238">DNA-binding</keyword>
<evidence type="ECO:0000259" key="13">
    <source>
        <dbReference type="Pfam" id="PF08283"/>
    </source>
</evidence>
<dbReference type="PRINTS" id="PR00228">
    <property type="entry name" value="GEMCOATCLVL1"/>
</dbReference>
<keyword evidence="2" id="KW-0808">Transferase</keyword>
<keyword evidence="8" id="KW-0255">Endonuclease</keyword>
<dbReference type="GO" id="GO:0000166">
    <property type="term" value="F:nucleotide binding"/>
    <property type="evidence" value="ECO:0007669"/>
    <property type="project" value="UniProtKB-KW"/>
</dbReference>
<evidence type="ECO:0000256" key="8">
    <source>
        <dbReference type="ARBA" id="ARBA00022759"/>
    </source>
</evidence>
<dbReference type="InterPro" id="IPR001301">
    <property type="entry name" value="Gemini_AL1_CLV"/>
</dbReference>
<proteinExistence type="inferred from homology"/>
<dbReference type="RefSeq" id="XP_039138831.1">
    <property type="nucleotide sequence ID" value="XM_039282897.1"/>
</dbReference>
<dbReference type="GO" id="GO:0016888">
    <property type="term" value="F:DNA endonuclease activity, producing 5'-phosphomonoesters"/>
    <property type="evidence" value="ECO:0007669"/>
    <property type="project" value="InterPro"/>
</dbReference>
<sequence length="213" mass="23718">MAVGLGGGHLVILTQMASAGESFHPNIQTARSSSDVKAYVEKEGDFTNWGEFQIDGRSSRNGPLNLAKVYAEALNTSSVADSLQIIKEKDPKSFFLQYHNLKANAECIFARPISVFQSKQDYSSFVVDTCIAQWLEDNFFVNGASRPKGNNKYILRTVIDRPMSLILEGPSRTGKTAWARSLGRYNYICGHMDFNANNFKNDVMYNLIDDVAP</sequence>
<evidence type="ECO:0000256" key="7">
    <source>
        <dbReference type="ARBA" id="ARBA00022741"/>
    </source>
</evidence>
<dbReference type="GO" id="GO:0005198">
    <property type="term" value="F:structural molecule activity"/>
    <property type="evidence" value="ECO:0007669"/>
    <property type="project" value="InterPro"/>
</dbReference>
<dbReference type="InterPro" id="IPR049912">
    <property type="entry name" value="CRESS_DNA_REP"/>
</dbReference>
<keyword evidence="7" id="KW-0547">Nucleotide-binding</keyword>
<gene>
    <name evidence="15" type="primary">LOC120276171</name>
</gene>
<evidence type="ECO:0000256" key="4">
    <source>
        <dbReference type="ARBA" id="ARBA00022705"/>
    </source>
</evidence>
<dbReference type="GO" id="GO:0003677">
    <property type="term" value="F:DNA binding"/>
    <property type="evidence" value="ECO:0007669"/>
    <property type="project" value="UniProtKB-KW"/>
</dbReference>
<dbReference type="GO" id="GO:0046872">
    <property type="term" value="F:metal ion binding"/>
    <property type="evidence" value="ECO:0007669"/>
    <property type="project" value="UniProtKB-KW"/>
</dbReference>
<dbReference type="PRINTS" id="PR00227">
    <property type="entry name" value="GEMCOATAL1"/>
</dbReference>
<dbReference type="Proteomes" id="UP001515500">
    <property type="component" value="Chromosome 14"/>
</dbReference>
<organism evidence="14 15">
    <name type="scientific">Dioscorea cayennensis subsp. rotundata</name>
    <name type="common">White Guinea yam</name>
    <name type="synonym">Dioscorea rotundata</name>
    <dbReference type="NCBI Taxonomy" id="55577"/>
    <lineage>
        <taxon>Eukaryota</taxon>
        <taxon>Viridiplantae</taxon>
        <taxon>Streptophyta</taxon>
        <taxon>Embryophyta</taxon>
        <taxon>Tracheophyta</taxon>
        <taxon>Spermatophyta</taxon>
        <taxon>Magnoliopsida</taxon>
        <taxon>Liliopsida</taxon>
        <taxon>Dioscoreales</taxon>
        <taxon>Dioscoreaceae</taxon>
        <taxon>Dioscorea</taxon>
    </lineage>
</organism>
<keyword evidence="9" id="KW-0378">Hydrolase</keyword>
<comment type="similarity">
    <text evidence="1">Belongs to the geminiviridae Rep protein family.</text>
</comment>